<keyword evidence="3" id="KW-0227">DNA damage</keyword>
<feature type="binding site" evidence="15">
    <location>
        <begin position="23"/>
        <end position="30"/>
    </location>
    <ligand>
        <name>ATP</name>
        <dbReference type="ChEBI" id="CHEBI:30616"/>
    </ligand>
</feature>
<evidence type="ECO:0000256" key="1">
    <source>
        <dbReference type="ARBA" id="ARBA00022722"/>
    </source>
</evidence>
<dbReference type="Pfam" id="PF12705">
    <property type="entry name" value="PDDEXK_1"/>
    <property type="match status" value="1"/>
</dbReference>
<evidence type="ECO:0000256" key="7">
    <source>
        <dbReference type="ARBA" id="ARBA00022840"/>
    </source>
</evidence>
<keyword evidence="8" id="KW-0238">DNA-binding</keyword>
<evidence type="ECO:0000256" key="9">
    <source>
        <dbReference type="ARBA" id="ARBA00023204"/>
    </source>
</evidence>
<dbReference type="Gene3D" id="1.10.486.10">
    <property type="entry name" value="PCRA, domain 4"/>
    <property type="match status" value="1"/>
</dbReference>
<organism evidence="18 19">
    <name type="scientific">Congregibacter brevis</name>
    <dbReference type="NCBI Taxonomy" id="3081201"/>
    <lineage>
        <taxon>Bacteria</taxon>
        <taxon>Pseudomonadati</taxon>
        <taxon>Pseudomonadota</taxon>
        <taxon>Gammaproteobacteria</taxon>
        <taxon>Cellvibrionales</taxon>
        <taxon>Halieaceae</taxon>
        <taxon>Congregibacter</taxon>
    </lineage>
</organism>
<dbReference type="InterPro" id="IPR011604">
    <property type="entry name" value="PDDEXK-like_dom_sf"/>
</dbReference>
<keyword evidence="6" id="KW-0269">Exonuclease</keyword>
<keyword evidence="2 15" id="KW-0547">Nucleotide-binding</keyword>
<dbReference type="Pfam" id="PF13361">
    <property type="entry name" value="UvrD_C"/>
    <property type="match status" value="1"/>
</dbReference>
<dbReference type="SUPFAM" id="SSF52540">
    <property type="entry name" value="P-loop containing nucleoside triphosphate hydrolases"/>
    <property type="match status" value="1"/>
</dbReference>
<keyword evidence="10" id="KW-0413">Isomerase</keyword>
<dbReference type="Gene3D" id="3.40.50.300">
    <property type="entry name" value="P-loop containing nucleotide triphosphate hydrolases"/>
    <property type="match status" value="3"/>
</dbReference>
<dbReference type="PROSITE" id="PS51198">
    <property type="entry name" value="UVRD_HELICASE_ATP_BIND"/>
    <property type="match status" value="1"/>
</dbReference>
<keyword evidence="19" id="KW-1185">Reference proteome</keyword>
<evidence type="ECO:0000256" key="5">
    <source>
        <dbReference type="ARBA" id="ARBA00022806"/>
    </source>
</evidence>
<dbReference type="RefSeq" id="WP_407326559.1">
    <property type="nucleotide sequence ID" value="NZ_CP136865.1"/>
</dbReference>
<evidence type="ECO:0000256" key="6">
    <source>
        <dbReference type="ARBA" id="ARBA00022839"/>
    </source>
</evidence>
<keyword evidence="9" id="KW-0234">DNA repair</keyword>
<evidence type="ECO:0000256" key="14">
    <source>
        <dbReference type="ARBA" id="ARBA00048988"/>
    </source>
</evidence>
<gene>
    <name evidence="18" type="ORF">R0137_11500</name>
</gene>
<name>A0ABZ0I9Y3_9GAMM</name>
<keyword evidence="1" id="KW-0540">Nuclease</keyword>
<dbReference type="EMBL" id="CP136865">
    <property type="protein sequence ID" value="WOJ95867.1"/>
    <property type="molecule type" value="Genomic_DNA"/>
</dbReference>
<evidence type="ECO:0000259" key="16">
    <source>
        <dbReference type="PROSITE" id="PS51198"/>
    </source>
</evidence>
<feature type="domain" description="UvrD-like helicase C-terminal" evidence="17">
    <location>
        <begin position="510"/>
        <end position="776"/>
    </location>
</feature>
<dbReference type="InterPro" id="IPR011335">
    <property type="entry name" value="Restrct_endonuc-II-like"/>
</dbReference>
<proteinExistence type="predicted"/>
<keyword evidence="4 15" id="KW-0378">Hydrolase</keyword>
<feature type="domain" description="UvrD-like helicase ATP-binding" evidence="16">
    <location>
        <begin position="2"/>
        <end position="498"/>
    </location>
</feature>
<comment type="catalytic activity">
    <reaction evidence="14">
        <text>ATP + H2O = ADP + phosphate + H(+)</text>
        <dbReference type="Rhea" id="RHEA:13065"/>
        <dbReference type="ChEBI" id="CHEBI:15377"/>
        <dbReference type="ChEBI" id="CHEBI:15378"/>
        <dbReference type="ChEBI" id="CHEBI:30616"/>
        <dbReference type="ChEBI" id="CHEBI:43474"/>
        <dbReference type="ChEBI" id="CHEBI:456216"/>
        <dbReference type="EC" id="5.6.2.4"/>
    </reaction>
</comment>
<reference evidence="18 19" key="1">
    <citation type="submission" date="2023-10" db="EMBL/GenBank/DDBJ databases">
        <title>Two novel species belonging to the OM43/NOR5 clade.</title>
        <authorList>
            <person name="Park M."/>
        </authorList>
    </citation>
    <scope>NUCLEOTIDE SEQUENCE [LARGE SCALE GENOMIC DNA]</scope>
    <source>
        <strain evidence="18 19">IMCC45268</strain>
    </source>
</reference>
<dbReference type="Proteomes" id="UP001626549">
    <property type="component" value="Chromosome"/>
</dbReference>
<evidence type="ECO:0000313" key="18">
    <source>
        <dbReference type="EMBL" id="WOJ95867.1"/>
    </source>
</evidence>
<dbReference type="PANTHER" id="PTHR11070:SF2">
    <property type="entry name" value="ATP-DEPENDENT DNA HELICASE SRS2"/>
    <property type="match status" value="1"/>
</dbReference>
<accession>A0ABZ0I9Y3</accession>
<evidence type="ECO:0000256" key="13">
    <source>
        <dbReference type="ARBA" id="ARBA00034923"/>
    </source>
</evidence>
<evidence type="ECO:0000256" key="8">
    <source>
        <dbReference type="ARBA" id="ARBA00023125"/>
    </source>
</evidence>
<dbReference type="InterPro" id="IPR014016">
    <property type="entry name" value="UvrD-like_ATP-bd"/>
</dbReference>
<dbReference type="PANTHER" id="PTHR11070">
    <property type="entry name" value="UVRD / RECB / PCRA DNA HELICASE FAMILY MEMBER"/>
    <property type="match status" value="1"/>
</dbReference>
<dbReference type="InterPro" id="IPR027417">
    <property type="entry name" value="P-loop_NTPase"/>
</dbReference>
<evidence type="ECO:0000256" key="15">
    <source>
        <dbReference type="PROSITE-ProRule" id="PRU00560"/>
    </source>
</evidence>
<keyword evidence="5 15" id="KW-0347">Helicase</keyword>
<evidence type="ECO:0000259" key="17">
    <source>
        <dbReference type="PROSITE" id="PS51217"/>
    </source>
</evidence>
<dbReference type="Gene3D" id="3.90.320.10">
    <property type="match status" value="1"/>
</dbReference>
<evidence type="ECO:0000256" key="10">
    <source>
        <dbReference type="ARBA" id="ARBA00023235"/>
    </source>
</evidence>
<keyword evidence="7 15" id="KW-0067">ATP-binding</keyword>
<dbReference type="Pfam" id="PF00580">
    <property type="entry name" value="UvrD-helicase"/>
    <property type="match status" value="1"/>
</dbReference>
<evidence type="ECO:0000256" key="4">
    <source>
        <dbReference type="ARBA" id="ARBA00022801"/>
    </source>
</evidence>
<dbReference type="InterPro" id="IPR000212">
    <property type="entry name" value="DNA_helicase_UvrD/REP"/>
</dbReference>
<dbReference type="EC" id="5.6.2.4" evidence="12"/>
<evidence type="ECO:0000256" key="3">
    <source>
        <dbReference type="ARBA" id="ARBA00022763"/>
    </source>
</evidence>
<evidence type="ECO:0000256" key="11">
    <source>
        <dbReference type="ARBA" id="ARBA00034617"/>
    </source>
</evidence>
<dbReference type="InterPro" id="IPR038726">
    <property type="entry name" value="PDDEXK_AddAB-type"/>
</dbReference>
<comment type="catalytic activity">
    <reaction evidence="11">
        <text>Couples ATP hydrolysis with the unwinding of duplex DNA by translocating in the 3'-5' direction.</text>
        <dbReference type="EC" id="5.6.2.4"/>
    </reaction>
</comment>
<dbReference type="SUPFAM" id="SSF52980">
    <property type="entry name" value="Restriction endonuclease-like"/>
    <property type="match status" value="1"/>
</dbReference>
<dbReference type="InterPro" id="IPR014017">
    <property type="entry name" value="DNA_helicase_UvrD-like_C"/>
</dbReference>
<dbReference type="PROSITE" id="PS51217">
    <property type="entry name" value="UVRD_HELICASE_CTER"/>
    <property type="match status" value="1"/>
</dbReference>
<evidence type="ECO:0000256" key="12">
    <source>
        <dbReference type="ARBA" id="ARBA00034808"/>
    </source>
</evidence>
<protein>
    <recommendedName>
        <fullName evidence="12">DNA 3'-5' helicase</fullName>
        <ecNumber evidence="12">5.6.2.4</ecNumber>
    </recommendedName>
    <alternativeName>
        <fullName evidence="13">DNA 3'-5' helicase II</fullName>
    </alternativeName>
</protein>
<evidence type="ECO:0000256" key="2">
    <source>
        <dbReference type="ARBA" id="ARBA00022741"/>
    </source>
</evidence>
<evidence type="ECO:0000313" key="19">
    <source>
        <dbReference type="Proteomes" id="UP001626549"/>
    </source>
</evidence>
<sequence length="1121" mass="124815">MIPVDHEARESAVDPLASVCVSAPAGSGKTGLLVRRFLGLLARVKEPESVVAITFTRKAAAEMRGRIVSALRDASLGVEASNPHEEALILAARVASDHDASLGWGLLDNPSRLRIQTIDSFCGYLTRQMPVLSGCGGQVTATDDSRLLYREAIERFLARELNRERQGGERDIDTLLLHLDNNWESALELLSKLLQRREQWQPVFGGAGLRPEDQQSLLEITQALVEFRLDSLRNQLKPYLGDLTQLIAFQAEQLQQGVKFFPESDDLVSWRAVANLLLTTQGDWRKTVNVKTGFPKDAGEPAERKRQMLELLSVLRDSPKEPEADNQQRIDSAALLSELRQVLLLPDVHSEPEHWGVLAAVTRLLPRLGAELLLVFQQAGEVDHAQIAMAALTALGPDEEPTDLALRLDHGLEHLLVDEFQDTSSVQFELIRRLTRGWQEHNEGNSLAPRTLLVVGDAMQSIYGFREANVGLFIRARQEGVGDLSLMPLDLSVNFRSQKGLVTWTNEHFRSGFPSVDDAQLGAVAFREAKAARTEGVAPEIAVFTGDGGHAAEIDALCDKLEEGVSDDEVGSIAILGRSRTQLRPILEALRERGIDVAARDLDTLAQRPLIRDLLTLCTVLCDRFDRYAWLSLLRTPAVALDNADLLLMSQCCPTASEIRDRGFEESETYQSLSRLAKGRVKQLGNLLSWADHYRERLALRVWVEESWLLLHGAASLTSEADLRDVERFFQCLEQLEEAQEPLNGRSLNKAVETLYASPGDERCKVEVMTLHKAKGLEFDWVFIPALAKSTGGQDSELLLWDEFVLPGESPSFLLDIRDTAGGEDAPRLYDYLKAQAKQKRDYEATRLFYVGCTRAADYLWLGATLHWSDKRESYTAPGSGSLLSVIWPTIEETVNVSIASLAEDEAALISAGYRRLQEAPAIEPLAQSTLSQGLELPENYLARAFGTAIHRCVEALSYRSELPLSCDEKLQRLLRISLTEAGADQQALPQLVSDGQVMLDRLLDDPWARWILSSEHSDRASEFALTLATGEGARQLILDYMFLDQATGERWVVDYKTSTPQEDQNEEQFLDSQLEIYGAQLEAYAMAVKKRFDEPVRCALYFPALGKHAEWLPSALVNEP</sequence>